<dbReference type="CDD" id="cd04791">
    <property type="entry name" value="LanC_SerThrkinase"/>
    <property type="match status" value="1"/>
</dbReference>
<dbReference type="PANTHER" id="PTHR12736">
    <property type="entry name" value="LANC-LIKE PROTEIN"/>
    <property type="match status" value="1"/>
</dbReference>
<protein>
    <submittedName>
        <fullName evidence="2">Class IV lanthionine synthetase LanL</fullName>
    </submittedName>
</protein>
<proteinExistence type="predicted"/>
<dbReference type="Pfam" id="PF25816">
    <property type="entry name" value="RamC_N"/>
    <property type="match status" value="1"/>
</dbReference>
<evidence type="ECO:0000259" key="1">
    <source>
        <dbReference type="PROSITE" id="PS50011"/>
    </source>
</evidence>
<dbReference type="SMART" id="SM01260">
    <property type="entry name" value="LANC_like"/>
    <property type="match status" value="1"/>
</dbReference>
<reference evidence="2 3" key="1">
    <citation type="submission" date="2021-07" db="EMBL/GenBank/DDBJ databases">
        <title>Whole Genome Sequence of Nocardia Iowensis.</title>
        <authorList>
            <person name="Lamm A."/>
            <person name="Collins-Fairclough A.M."/>
            <person name="Bunk B."/>
            <person name="Sproer C."/>
        </authorList>
    </citation>
    <scope>NUCLEOTIDE SEQUENCE [LARGE SCALE GENOMIC DNA]</scope>
    <source>
        <strain evidence="2 3">NRRL 5646</strain>
    </source>
</reference>
<sequence length="909" mass="98301">MGGIRSMTEVLTDSPRSAVTSGYRSIAMAVLAESAIGPRWRLREGDTWCTVTPPGHRSRTQGWKLHVSATPVSAPQVLTNAVPVLVAHECAFKFAATPRIVAELNASRADRAQSGKFLTVYPIDDDQLRALAELLHDATLGLAGPSILSDRRYRPDSLVHYRFGCFVSPTRLDDTGFYEGQLSAPDGTLVADERNPWFSPPAWASPPFDPPPRTNGRKRGDPVLIAGRYLVTHAIQHANRGGVYRAHDQHTGEQVLLKEARPHIATDPDGKDVRDRLRHEAAILDQLGPARITPAVRDVVAVAEHIFLVEDLIAGTNLQRWPAVHARPSDGQVPVTEVWRLARELTRLIGAVHDMGFVLRDFTPGNVMVTPENIPVLVDMECTIHTDQLAYVAGTPGFGAPEYFDEPRRNSAIPLPAPGPEVDCFSLGATLLYIAGGINPVLAADAPVARPTGARIAAIVEAAAPTSPALHALAPVILGLTADVPDRWTLPRAAAFLATEPVVAQARPGPALSEENRDRLLRDGLAHLVDTMTPNREYLWPRPQALPPGDPCNVQLGAAGVLAVLDRAARCGQRWVTPALATAARWLDHRLTVPSRILPGLYFGRSGTVWALHAAAQTLGDKALAERTLEYALRIPLDWTNPDICHGLAGAGSAQLQLWRASGDQRFADRAMECAERLIHLTKTAETGVDWLAEPRYRDELAGSASYGFGHGLAGNATFLLAAGSVLNQPDLIEIAIGAGHALCAVAECHGASARWPKGPGRAGSLDVNFWCNGTSGIGTFLVRLWQATGEPRFREFAERAGHRVYRDRWRLGTGTCHGISGNAELLLDLAAATGQDRYRRWAAEIATCLYVRAAERDGRLLVPDDTMREVCASYNVGLAGVLDFLLRLGHGGPRSWLVDHGRSIDGPP</sequence>
<evidence type="ECO:0000313" key="3">
    <source>
        <dbReference type="Proteomes" id="UP000694257"/>
    </source>
</evidence>
<gene>
    <name evidence="2" type="primary">lanL</name>
    <name evidence="2" type="ORF">KV110_14030</name>
</gene>
<dbReference type="EMBL" id="CP078145">
    <property type="protein sequence ID" value="QXN94076.1"/>
    <property type="molecule type" value="Genomic_DNA"/>
</dbReference>
<dbReference type="RefSeq" id="WP_218476505.1">
    <property type="nucleotide sequence ID" value="NZ_BAABJN010000018.1"/>
</dbReference>
<dbReference type="PROSITE" id="PS50011">
    <property type="entry name" value="PROTEIN_KINASE_DOM"/>
    <property type="match status" value="1"/>
</dbReference>
<dbReference type="InterPro" id="IPR057929">
    <property type="entry name" value="RamC_N"/>
</dbReference>
<dbReference type="PANTHER" id="PTHR12736:SF21">
    <property type="entry name" value="LANC-LIKE PROTEIN 2"/>
    <property type="match status" value="1"/>
</dbReference>
<dbReference type="Proteomes" id="UP000694257">
    <property type="component" value="Chromosome"/>
</dbReference>
<name>A0ABX8RXR8_NOCIO</name>
<organism evidence="2 3">
    <name type="scientific">Nocardia iowensis</name>
    <dbReference type="NCBI Taxonomy" id="204891"/>
    <lineage>
        <taxon>Bacteria</taxon>
        <taxon>Bacillati</taxon>
        <taxon>Actinomycetota</taxon>
        <taxon>Actinomycetes</taxon>
        <taxon>Mycobacteriales</taxon>
        <taxon>Nocardiaceae</taxon>
        <taxon>Nocardia</taxon>
    </lineage>
</organism>
<dbReference type="InterPro" id="IPR000719">
    <property type="entry name" value="Prot_kinase_dom"/>
</dbReference>
<accession>A0ABX8RXR8</accession>
<dbReference type="NCBIfam" id="NF038150">
    <property type="entry name" value="lanthi_synth_IV"/>
    <property type="match status" value="1"/>
</dbReference>
<evidence type="ECO:0000313" key="2">
    <source>
        <dbReference type="EMBL" id="QXN94076.1"/>
    </source>
</evidence>
<feature type="domain" description="Protein kinase" evidence="1">
    <location>
        <begin position="229"/>
        <end position="503"/>
    </location>
</feature>
<dbReference type="SMART" id="SM00220">
    <property type="entry name" value="S_TKc"/>
    <property type="match status" value="1"/>
</dbReference>
<dbReference type="InterPro" id="IPR007822">
    <property type="entry name" value="LANC-like"/>
</dbReference>
<dbReference type="Pfam" id="PF05147">
    <property type="entry name" value="LANC_like"/>
    <property type="match status" value="1"/>
</dbReference>
<keyword evidence="3" id="KW-1185">Reference proteome</keyword>
<dbReference type="InterPro" id="IPR058053">
    <property type="entry name" value="RamC_C"/>
</dbReference>
<dbReference type="Pfam" id="PF00069">
    <property type="entry name" value="Pkinase"/>
    <property type="match status" value="1"/>
</dbReference>